<dbReference type="RefSeq" id="WP_250748961.1">
    <property type="nucleotide sequence ID" value="NZ_CP098401.1"/>
</dbReference>
<evidence type="ECO:0000313" key="2">
    <source>
        <dbReference type="Proteomes" id="UP001055580"/>
    </source>
</evidence>
<evidence type="ECO:0000313" key="1">
    <source>
        <dbReference type="EMBL" id="URW74550.1"/>
    </source>
</evidence>
<keyword evidence="2" id="KW-1185">Reference proteome</keyword>
<gene>
    <name evidence="1" type="ORF">M9980_08155</name>
</gene>
<dbReference type="Proteomes" id="UP001055580">
    <property type="component" value="Chromosome"/>
</dbReference>
<protein>
    <recommendedName>
        <fullName evidence="3">TonB C-terminal domain-containing protein</fullName>
    </recommendedName>
</protein>
<reference evidence="1" key="1">
    <citation type="submission" date="2022-05" db="EMBL/GenBank/DDBJ databases">
        <title>Sphingomonas sp. strain RMG20 Genome sequencing and assembly.</title>
        <authorList>
            <person name="Kim I."/>
        </authorList>
    </citation>
    <scope>NUCLEOTIDE SEQUENCE</scope>
    <source>
        <strain evidence="1">RMG20</strain>
    </source>
</reference>
<sequence length="267" mass="27618">MFTALAVTAIFLADVATGSEPSTARWSLQVKPGRCSLERQGPGTVSAVAIDTTPGSDSYRLAIVGDVRGASASLAPASLTFAPSQQVTTGFVRAVKPSSTTPVLLMQGLPPSVLDGLSGASAVTVNVKAGGTMSVALIGTAKAVEALRKCSADQLVEWGADPAQFLPGGTMPIALKPRDDWISNSELLKLARQTRRPVVDDDFRLIVATDGRISECHALAEATESEFAKVACAAVMGRKLLNPARDASGNAVLGAVTFRVSLVRSPS</sequence>
<proteinExistence type="predicted"/>
<organism evidence="1 2">
    <name type="scientific">Sphingomonas donggukensis</name>
    <dbReference type="NCBI Taxonomy" id="2949093"/>
    <lineage>
        <taxon>Bacteria</taxon>
        <taxon>Pseudomonadati</taxon>
        <taxon>Pseudomonadota</taxon>
        <taxon>Alphaproteobacteria</taxon>
        <taxon>Sphingomonadales</taxon>
        <taxon>Sphingomonadaceae</taxon>
        <taxon>Sphingomonas</taxon>
    </lineage>
</organism>
<accession>A0ABY4TQ77</accession>
<name>A0ABY4TQ77_9SPHN</name>
<evidence type="ECO:0008006" key="3">
    <source>
        <dbReference type="Google" id="ProtNLM"/>
    </source>
</evidence>
<dbReference type="EMBL" id="CP098401">
    <property type="protein sequence ID" value="URW74550.1"/>
    <property type="molecule type" value="Genomic_DNA"/>
</dbReference>